<feature type="compositionally biased region" description="Polar residues" evidence="2">
    <location>
        <begin position="23"/>
        <end position="35"/>
    </location>
</feature>
<reference evidence="4" key="1">
    <citation type="journal article" date="2015" name="Proc. Natl. Acad. Sci. U.S.A.">
        <title>Genome sequencing of adzuki bean (Vigna angularis) provides insight into high starch and low fat accumulation and domestication.</title>
        <authorList>
            <person name="Yang K."/>
            <person name="Tian Z."/>
            <person name="Chen C."/>
            <person name="Luo L."/>
            <person name="Zhao B."/>
            <person name="Wang Z."/>
            <person name="Yu L."/>
            <person name="Li Y."/>
            <person name="Sun Y."/>
            <person name="Li W."/>
            <person name="Chen Y."/>
            <person name="Li Y."/>
            <person name="Zhang Y."/>
            <person name="Ai D."/>
            <person name="Zhao J."/>
            <person name="Shang C."/>
            <person name="Ma Y."/>
            <person name="Wu B."/>
            <person name="Wang M."/>
            <person name="Gao L."/>
            <person name="Sun D."/>
            <person name="Zhang P."/>
            <person name="Guo F."/>
            <person name="Wang W."/>
            <person name="Li Y."/>
            <person name="Wang J."/>
            <person name="Varshney R.K."/>
            <person name="Wang J."/>
            <person name="Ling H.Q."/>
            <person name="Wan P."/>
        </authorList>
    </citation>
    <scope>NUCLEOTIDE SEQUENCE</scope>
    <source>
        <strain evidence="4">cv. Jingnong 6</strain>
    </source>
</reference>
<feature type="coiled-coil region" evidence="1">
    <location>
        <begin position="100"/>
        <end position="158"/>
    </location>
</feature>
<evidence type="ECO:0000313" key="4">
    <source>
        <dbReference type="Proteomes" id="UP000053144"/>
    </source>
</evidence>
<feature type="region of interest" description="Disordered" evidence="2">
    <location>
        <begin position="1"/>
        <end position="35"/>
    </location>
</feature>
<name>A0A0L9VT68_PHAAN</name>
<keyword evidence="1" id="KW-0175">Coiled coil</keyword>
<feature type="region of interest" description="Disordered" evidence="2">
    <location>
        <begin position="177"/>
        <end position="197"/>
    </location>
</feature>
<sequence length="197" mass="21222">MSLPATCKTSYVSSSKKRDPRSAGSNDDITAAQSRTIVKPTPQTTAAEIAQPTPIVNLESSGAAATLLILLQKIKGSLKRERRRLSYELFPTFGGGAAELVTKKKVVEDLRAQLEALTLEHKGNNRIVEEAGRLKVEAKRLAENEKELLSQVDSLTAELMCTTEICSWSEAPQLTMRGRGVDDEGRANDGPADGGNA</sequence>
<proteinExistence type="predicted"/>
<gene>
    <name evidence="3" type="ORF">LR48_Vigan11g108000</name>
</gene>
<dbReference type="Gramene" id="KOM58047">
    <property type="protein sequence ID" value="KOM58047"/>
    <property type="gene ID" value="LR48_Vigan11g108000"/>
</dbReference>
<dbReference type="EMBL" id="CM003381">
    <property type="protein sequence ID" value="KOM58047.1"/>
    <property type="molecule type" value="Genomic_DNA"/>
</dbReference>
<protein>
    <submittedName>
        <fullName evidence="3">Uncharacterized protein</fullName>
    </submittedName>
</protein>
<evidence type="ECO:0000256" key="1">
    <source>
        <dbReference type="SAM" id="Coils"/>
    </source>
</evidence>
<dbReference type="AlphaFoldDB" id="A0A0L9VT68"/>
<evidence type="ECO:0000313" key="3">
    <source>
        <dbReference type="EMBL" id="KOM58047.1"/>
    </source>
</evidence>
<accession>A0A0L9VT68</accession>
<organism evidence="3 4">
    <name type="scientific">Phaseolus angularis</name>
    <name type="common">Azuki bean</name>
    <name type="synonym">Vigna angularis</name>
    <dbReference type="NCBI Taxonomy" id="3914"/>
    <lineage>
        <taxon>Eukaryota</taxon>
        <taxon>Viridiplantae</taxon>
        <taxon>Streptophyta</taxon>
        <taxon>Embryophyta</taxon>
        <taxon>Tracheophyta</taxon>
        <taxon>Spermatophyta</taxon>
        <taxon>Magnoliopsida</taxon>
        <taxon>eudicotyledons</taxon>
        <taxon>Gunneridae</taxon>
        <taxon>Pentapetalae</taxon>
        <taxon>rosids</taxon>
        <taxon>fabids</taxon>
        <taxon>Fabales</taxon>
        <taxon>Fabaceae</taxon>
        <taxon>Papilionoideae</taxon>
        <taxon>50 kb inversion clade</taxon>
        <taxon>NPAAA clade</taxon>
        <taxon>indigoferoid/millettioid clade</taxon>
        <taxon>Phaseoleae</taxon>
        <taxon>Vigna</taxon>
    </lineage>
</organism>
<dbReference type="Proteomes" id="UP000053144">
    <property type="component" value="Chromosome 11"/>
</dbReference>
<evidence type="ECO:0000256" key="2">
    <source>
        <dbReference type="SAM" id="MobiDB-lite"/>
    </source>
</evidence>